<keyword evidence="3" id="KW-1185">Reference proteome</keyword>
<dbReference type="SUPFAM" id="SSF53474">
    <property type="entry name" value="alpha/beta-Hydrolases"/>
    <property type="match status" value="1"/>
</dbReference>
<gene>
    <name evidence="2" type="ORF">EGW08_000236</name>
</gene>
<dbReference type="InterPro" id="IPR029058">
    <property type="entry name" value="AB_hydrolase_fold"/>
</dbReference>
<sequence>TVEIGTTYLTPDKDDCPLFTRLYYPLKPGYYTPIFFLGGLYDIIGSGFYKTFLQNIAKHGYMVFGIDLIKPLLNDTAREEIEMETFRRRSLLESHLYRQEKYKEIIPNIFEQMQWLKSHVNNNTKTKADWDKLTLACHSASCTTTLNMVQTYPTFAAAAVFFDPVCLNAIYRKPVKSNTKALAYVSSKSYTFPSCCVPGLGYERVYELMTNSKVRMRVKNVGHCDLLEKLERILCNRTGVCHGGPETQVSEYQQFTAGMTHAFLRWTLYGEQDMRQYVTDQSLMPMKLDDLAYEIHPSQSVTTGDDMGVGMDDGMGDDIHFDPGTKRNMKRDPTAEERRLSLV</sequence>
<dbReference type="Pfam" id="PF07224">
    <property type="entry name" value="Chlorophyllase"/>
    <property type="match status" value="1"/>
</dbReference>
<dbReference type="PANTHER" id="PTHR33428:SF14">
    <property type="entry name" value="CARBOXYLESTERASE TYPE B DOMAIN-CONTAINING PROTEIN"/>
    <property type="match status" value="1"/>
</dbReference>
<dbReference type="Proteomes" id="UP000271974">
    <property type="component" value="Unassembled WGS sequence"/>
</dbReference>
<protein>
    <submittedName>
        <fullName evidence="2">Uncharacterized protein</fullName>
    </submittedName>
</protein>
<proteinExistence type="predicted"/>
<name>A0A3S1BYJ3_ELYCH</name>
<evidence type="ECO:0000256" key="1">
    <source>
        <dbReference type="SAM" id="MobiDB-lite"/>
    </source>
</evidence>
<dbReference type="OrthoDB" id="2093222at2759"/>
<comment type="caution">
    <text evidence="2">The sequence shown here is derived from an EMBL/GenBank/DDBJ whole genome shotgun (WGS) entry which is preliminary data.</text>
</comment>
<dbReference type="Gene3D" id="3.40.50.1820">
    <property type="entry name" value="alpha/beta hydrolase"/>
    <property type="match status" value="1"/>
</dbReference>
<reference evidence="2 3" key="1">
    <citation type="submission" date="2019-01" db="EMBL/GenBank/DDBJ databases">
        <title>A draft genome assembly of the solar-powered sea slug Elysia chlorotica.</title>
        <authorList>
            <person name="Cai H."/>
            <person name="Li Q."/>
            <person name="Fang X."/>
            <person name="Li J."/>
            <person name="Curtis N.E."/>
            <person name="Altenburger A."/>
            <person name="Shibata T."/>
            <person name="Feng M."/>
            <person name="Maeda T."/>
            <person name="Schwartz J.A."/>
            <person name="Shigenobu S."/>
            <person name="Lundholm N."/>
            <person name="Nishiyama T."/>
            <person name="Yang H."/>
            <person name="Hasebe M."/>
            <person name="Li S."/>
            <person name="Pierce S.K."/>
            <person name="Wang J."/>
        </authorList>
    </citation>
    <scope>NUCLEOTIDE SEQUENCE [LARGE SCALE GENOMIC DNA]</scope>
    <source>
        <strain evidence="2">EC2010</strain>
        <tissue evidence="2">Whole organism of an adult</tissue>
    </source>
</reference>
<organism evidence="2 3">
    <name type="scientific">Elysia chlorotica</name>
    <name type="common">Eastern emerald elysia</name>
    <name type="synonym">Sea slug</name>
    <dbReference type="NCBI Taxonomy" id="188477"/>
    <lineage>
        <taxon>Eukaryota</taxon>
        <taxon>Metazoa</taxon>
        <taxon>Spiralia</taxon>
        <taxon>Lophotrochozoa</taxon>
        <taxon>Mollusca</taxon>
        <taxon>Gastropoda</taxon>
        <taxon>Heterobranchia</taxon>
        <taxon>Euthyneura</taxon>
        <taxon>Panpulmonata</taxon>
        <taxon>Sacoglossa</taxon>
        <taxon>Placobranchoidea</taxon>
        <taxon>Plakobranchidae</taxon>
        <taxon>Elysia</taxon>
    </lineage>
</organism>
<dbReference type="PANTHER" id="PTHR33428">
    <property type="entry name" value="CHLOROPHYLLASE-2, CHLOROPLASTIC"/>
    <property type="match status" value="1"/>
</dbReference>
<accession>A0A3S1BYJ3</accession>
<feature type="compositionally biased region" description="Basic and acidic residues" evidence="1">
    <location>
        <begin position="317"/>
        <end position="343"/>
    </location>
</feature>
<feature type="region of interest" description="Disordered" evidence="1">
    <location>
        <begin position="314"/>
        <end position="343"/>
    </location>
</feature>
<feature type="non-terminal residue" evidence="2">
    <location>
        <position position="1"/>
    </location>
</feature>
<dbReference type="STRING" id="188477.A0A3S1BYJ3"/>
<dbReference type="EMBL" id="RQTK01000003">
    <property type="protein sequence ID" value="RUS92023.1"/>
    <property type="molecule type" value="Genomic_DNA"/>
</dbReference>
<evidence type="ECO:0000313" key="3">
    <source>
        <dbReference type="Proteomes" id="UP000271974"/>
    </source>
</evidence>
<dbReference type="InterPro" id="IPR017395">
    <property type="entry name" value="Chlorophyllase-like"/>
</dbReference>
<evidence type="ECO:0000313" key="2">
    <source>
        <dbReference type="EMBL" id="RUS92023.1"/>
    </source>
</evidence>
<dbReference type="AlphaFoldDB" id="A0A3S1BYJ3"/>